<gene>
    <name evidence="3" type="ORF">X801_05079</name>
</gene>
<organism evidence="3 4">
    <name type="scientific">Opisthorchis viverrini</name>
    <name type="common">Southeast Asian liver fluke</name>
    <dbReference type="NCBI Taxonomy" id="6198"/>
    <lineage>
        <taxon>Eukaryota</taxon>
        <taxon>Metazoa</taxon>
        <taxon>Spiralia</taxon>
        <taxon>Lophotrochozoa</taxon>
        <taxon>Platyhelminthes</taxon>
        <taxon>Trematoda</taxon>
        <taxon>Digenea</taxon>
        <taxon>Opisthorchiida</taxon>
        <taxon>Opisthorchiata</taxon>
        <taxon>Opisthorchiidae</taxon>
        <taxon>Opisthorchis</taxon>
    </lineage>
</organism>
<feature type="transmembrane region" description="Helical" evidence="2">
    <location>
        <begin position="91"/>
        <end position="111"/>
    </location>
</feature>
<evidence type="ECO:0000313" key="4">
    <source>
        <dbReference type="Proteomes" id="UP000243686"/>
    </source>
</evidence>
<keyword evidence="2" id="KW-0812">Transmembrane</keyword>
<keyword evidence="4" id="KW-1185">Reference proteome</keyword>
<evidence type="ECO:0000256" key="1">
    <source>
        <dbReference type="SAM" id="MobiDB-lite"/>
    </source>
</evidence>
<evidence type="ECO:0000256" key="2">
    <source>
        <dbReference type="SAM" id="Phobius"/>
    </source>
</evidence>
<evidence type="ECO:0000313" key="3">
    <source>
        <dbReference type="EMBL" id="OON19060.1"/>
    </source>
</evidence>
<dbReference type="EMBL" id="KV893622">
    <property type="protein sequence ID" value="OON19060.1"/>
    <property type="molecule type" value="Genomic_DNA"/>
</dbReference>
<accession>A0A1S8WX95</accession>
<feature type="non-terminal residue" evidence="3">
    <location>
        <position position="112"/>
    </location>
</feature>
<name>A0A1S8WX95_OPIVI</name>
<keyword evidence="2" id="KW-1133">Transmembrane helix</keyword>
<feature type="non-terminal residue" evidence="3">
    <location>
        <position position="1"/>
    </location>
</feature>
<feature type="region of interest" description="Disordered" evidence="1">
    <location>
        <begin position="14"/>
        <end position="46"/>
    </location>
</feature>
<proteinExistence type="predicted"/>
<reference evidence="3 4" key="1">
    <citation type="submission" date="2015-03" db="EMBL/GenBank/DDBJ databases">
        <title>Draft genome of the nematode, Opisthorchis viverrini.</title>
        <authorList>
            <person name="Mitreva M."/>
        </authorList>
    </citation>
    <scope>NUCLEOTIDE SEQUENCE [LARGE SCALE GENOMIC DNA]</scope>
    <source>
        <strain evidence="3">Khon Kaen</strain>
    </source>
</reference>
<keyword evidence="2" id="KW-0472">Membrane</keyword>
<protein>
    <submittedName>
        <fullName evidence="3">Uncharacterized protein</fullName>
    </submittedName>
</protein>
<dbReference type="AlphaFoldDB" id="A0A1S8WX95"/>
<dbReference type="Proteomes" id="UP000243686">
    <property type="component" value="Unassembled WGS sequence"/>
</dbReference>
<sequence length="112" mass="12423">LLIRTVIEANKDRQGLVHRSTKHPSSNLSVKPEFGQQHMPPKSRSLKTPAVTDALEASMQTTVELASGISQAGTKFTFSRRRPIFGEQQRITMMLITIVIAFVLLQLPSIVP</sequence>